<keyword evidence="1" id="KW-0808">Transferase</keyword>
<dbReference type="SUPFAM" id="SSF55729">
    <property type="entry name" value="Acyl-CoA N-acyltransferases (Nat)"/>
    <property type="match status" value="1"/>
</dbReference>
<keyword evidence="2" id="KW-0012">Acyltransferase</keyword>
<feature type="domain" description="N-acetyltransferase" evidence="3">
    <location>
        <begin position="6"/>
        <end position="148"/>
    </location>
</feature>
<name>A0A2T1ESJ8_9CYAN</name>
<dbReference type="Proteomes" id="UP000239576">
    <property type="component" value="Unassembled WGS sequence"/>
</dbReference>
<evidence type="ECO:0000256" key="1">
    <source>
        <dbReference type="ARBA" id="ARBA00022679"/>
    </source>
</evidence>
<dbReference type="CDD" id="cd04301">
    <property type="entry name" value="NAT_SF"/>
    <property type="match status" value="1"/>
</dbReference>
<gene>
    <name evidence="4" type="ORF">C7B82_00630</name>
</gene>
<dbReference type="RefSeq" id="WP_106254387.1">
    <property type="nucleotide sequence ID" value="NZ_CAWNSW010000140.1"/>
</dbReference>
<accession>A0A2T1ESJ8</accession>
<organism evidence="4 5">
    <name type="scientific">Stenomitos frigidus ULC18</name>
    <dbReference type="NCBI Taxonomy" id="2107698"/>
    <lineage>
        <taxon>Bacteria</taxon>
        <taxon>Bacillati</taxon>
        <taxon>Cyanobacteriota</taxon>
        <taxon>Cyanophyceae</taxon>
        <taxon>Leptolyngbyales</taxon>
        <taxon>Leptolyngbyaceae</taxon>
        <taxon>Stenomitos</taxon>
    </lineage>
</organism>
<dbReference type="PANTHER" id="PTHR43800:SF1">
    <property type="entry name" value="PEPTIDYL-LYSINE N-ACETYLTRANSFERASE YJAB"/>
    <property type="match status" value="1"/>
</dbReference>
<dbReference type="InterPro" id="IPR016181">
    <property type="entry name" value="Acyl_CoA_acyltransferase"/>
</dbReference>
<reference evidence="5" key="1">
    <citation type="submission" date="2018-02" db="EMBL/GenBank/DDBJ databases">
        <authorList>
            <person name="Moore K."/>
            <person name="Momper L."/>
        </authorList>
    </citation>
    <scope>NUCLEOTIDE SEQUENCE [LARGE SCALE GENOMIC DNA]</scope>
    <source>
        <strain evidence="5">ULC18</strain>
    </source>
</reference>
<reference evidence="4 5" key="2">
    <citation type="submission" date="2018-03" db="EMBL/GenBank/DDBJ databases">
        <title>The ancient ancestry and fast evolution of plastids.</title>
        <authorList>
            <person name="Moore K.R."/>
            <person name="Magnabosco C."/>
            <person name="Momper L."/>
            <person name="Gold D.A."/>
            <person name="Bosak T."/>
            <person name="Fournier G.P."/>
        </authorList>
    </citation>
    <scope>NUCLEOTIDE SEQUENCE [LARGE SCALE GENOMIC DNA]</scope>
    <source>
        <strain evidence="4 5">ULC18</strain>
    </source>
</reference>
<dbReference type="InterPro" id="IPR000182">
    <property type="entry name" value="GNAT_dom"/>
</dbReference>
<dbReference type="AlphaFoldDB" id="A0A2T1ESJ8"/>
<evidence type="ECO:0000259" key="3">
    <source>
        <dbReference type="PROSITE" id="PS51186"/>
    </source>
</evidence>
<comment type="caution">
    <text evidence="4">The sequence shown here is derived from an EMBL/GenBank/DDBJ whole genome shotgun (WGS) entry which is preliminary data.</text>
</comment>
<evidence type="ECO:0000313" key="5">
    <source>
        <dbReference type="Proteomes" id="UP000239576"/>
    </source>
</evidence>
<dbReference type="Pfam" id="PF13673">
    <property type="entry name" value="Acetyltransf_10"/>
    <property type="match status" value="1"/>
</dbReference>
<evidence type="ECO:0000313" key="4">
    <source>
        <dbReference type="EMBL" id="PSB35628.1"/>
    </source>
</evidence>
<keyword evidence="5" id="KW-1185">Reference proteome</keyword>
<dbReference type="OrthoDB" id="88131at2"/>
<evidence type="ECO:0000256" key="2">
    <source>
        <dbReference type="ARBA" id="ARBA00023315"/>
    </source>
</evidence>
<dbReference type="Gene3D" id="3.40.630.30">
    <property type="match status" value="1"/>
</dbReference>
<sequence length="149" mass="17465">MNAENRTIRVYQHSDKPALLKIYDAAVPSAHHFLEESVRMRHRQLAEESLDDLATKTFVLEENGIIVGFATFQTEIKMSGFFVNPELKRQGLGRKLMNYIQSEKQIIKLAVYKRNRDAVSFYKKMGFQKQSQKRENSTQPIYFEMTWKA</sequence>
<dbReference type="EMBL" id="PVWK01000006">
    <property type="protein sequence ID" value="PSB35628.1"/>
    <property type="molecule type" value="Genomic_DNA"/>
</dbReference>
<dbReference type="GO" id="GO:0016747">
    <property type="term" value="F:acyltransferase activity, transferring groups other than amino-acyl groups"/>
    <property type="evidence" value="ECO:0007669"/>
    <property type="project" value="InterPro"/>
</dbReference>
<dbReference type="PANTHER" id="PTHR43800">
    <property type="entry name" value="PEPTIDYL-LYSINE N-ACETYLTRANSFERASE YJAB"/>
    <property type="match status" value="1"/>
</dbReference>
<proteinExistence type="predicted"/>
<dbReference type="PROSITE" id="PS51186">
    <property type="entry name" value="GNAT"/>
    <property type="match status" value="1"/>
</dbReference>
<protein>
    <recommendedName>
        <fullName evidence="3">N-acetyltransferase domain-containing protein</fullName>
    </recommendedName>
</protein>